<reference evidence="2 3" key="1">
    <citation type="journal article" date="2023" name="Nucleic Acids Res.">
        <title>The hologenome of Daphnia magna reveals possible DNA methylation and microbiome-mediated evolution of the host genome.</title>
        <authorList>
            <person name="Chaturvedi A."/>
            <person name="Li X."/>
            <person name="Dhandapani V."/>
            <person name="Marshall H."/>
            <person name="Kissane S."/>
            <person name="Cuenca-Cambronero M."/>
            <person name="Asole G."/>
            <person name="Calvet F."/>
            <person name="Ruiz-Romero M."/>
            <person name="Marangio P."/>
            <person name="Guigo R."/>
            <person name="Rago D."/>
            <person name="Mirbahai L."/>
            <person name="Eastwood N."/>
            <person name="Colbourne J.K."/>
            <person name="Zhou J."/>
            <person name="Mallon E."/>
            <person name="Orsini L."/>
        </authorList>
    </citation>
    <scope>NUCLEOTIDE SEQUENCE [LARGE SCALE GENOMIC DNA]</scope>
    <source>
        <strain evidence="2">LRV0_1</strain>
    </source>
</reference>
<dbReference type="EMBL" id="JAOYFB010000041">
    <property type="protein sequence ID" value="KAK4045018.1"/>
    <property type="molecule type" value="Genomic_DNA"/>
</dbReference>
<evidence type="ECO:0000313" key="2">
    <source>
        <dbReference type="EMBL" id="KAK4045018.1"/>
    </source>
</evidence>
<proteinExistence type="predicted"/>
<evidence type="ECO:0000256" key="1">
    <source>
        <dbReference type="SAM" id="MobiDB-lite"/>
    </source>
</evidence>
<accession>A0ABR0B8X4</accession>
<keyword evidence="3" id="KW-1185">Reference proteome</keyword>
<feature type="region of interest" description="Disordered" evidence="1">
    <location>
        <begin position="1"/>
        <end position="24"/>
    </location>
</feature>
<protein>
    <submittedName>
        <fullName evidence="2">Uncharacterized protein</fullName>
    </submittedName>
</protein>
<sequence>MGHAGERCEKLAGKGGARFVGNAGERNVQERLRLVPKYLFQSRKPMAKRHPPPGRVSDELARPVDVFKPAASRPSDHDRVLGAVAVHGGVRMPDIRSRQTRKGAPKHPLSWRLTKRSLGVRCGGRRRAVARVRVGRRRRTPINLDLARRAIPRARDDFPVFVEEFRLHRIGAILEVIQVERSHPVRLLGGERGRDARTGNGH</sequence>
<gene>
    <name evidence="2" type="ORF">OUZ56_032425</name>
</gene>
<feature type="compositionally biased region" description="Basic and acidic residues" evidence="1">
    <location>
        <begin position="1"/>
        <end position="12"/>
    </location>
</feature>
<organism evidence="2 3">
    <name type="scientific">Daphnia magna</name>
    <dbReference type="NCBI Taxonomy" id="35525"/>
    <lineage>
        <taxon>Eukaryota</taxon>
        <taxon>Metazoa</taxon>
        <taxon>Ecdysozoa</taxon>
        <taxon>Arthropoda</taxon>
        <taxon>Crustacea</taxon>
        <taxon>Branchiopoda</taxon>
        <taxon>Diplostraca</taxon>
        <taxon>Cladocera</taxon>
        <taxon>Anomopoda</taxon>
        <taxon>Daphniidae</taxon>
        <taxon>Daphnia</taxon>
    </lineage>
</organism>
<comment type="caution">
    <text evidence="2">The sequence shown here is derived from an EMBL/GenBank/DDBJ whole genome shotgun (WGS) entry which is preliminary data.</text>
</comment>
<evidence type="ECO:0000313" key="3">
    <source>
        <dbReference type="Proteomes" id="UP001234178"/>
    </source>
</evidence>
<dbReference type="Proteomes" id="UP001234178">
    <property type="component" value="Unassembled WGS sequence"/>
</dbReference>
<name>A0ABR0B8X4_9CRUS</name>